<protein>
    <submittedName>
        <fullName evidence="1">Endoflagellar protein</fullName>
    </submittedName>
</protein>
<dbReference type="AlphaFoldDB" id="A0A497E3M4"/>
<evidence type="ECO:0000313" key="2">
    <source>
        <dbReference type="Proteomes" id="UP000279422"/>
    </source>
</evidence>
<dbReference type="Pfam" id="PF06289">
    <property type="entry name" value="FlbD"/>
    <property type="match status" value="1"/>
</dbReference>
<sequence length="73" mass="8401">MIKVTHFNGRQLAINAELIQFVESTPDTVITLTTKEKILVRESVDEVIRRVIEYRRLIFSPMNSKAGNVEGKR</sequence>
<evidence type="ECO:0000313" key="1">
    <source>
        <dbReference type="EMBL" id="RLE09064.1"/>
    </source>
</evidence>
<dbReference type="PANTHER" id="PTHR39185">
    <property type="entry name" value="SWARMING MOTILITY PROTEIN SWRD"/>
    <property type="match status" value="1"/>
</dbReference>
<dbReference type="InterPro" id="IPR009384">
    <property type="entry name" value="SwrD-like"/>
</dbReference>
<reference evidence="1 2" key="1">
    <citation type="submission" date="2018-06" db="EMBL/GenBank/DDBJ databases">
        <title>Extensive metabolic versatility and redundancy in microbially diverse, dynamic hydrothermal sediments.</title>
        <authorList>
            <person name="Dombrowski N."/>
            <person name="Teske A."/>
            <person name="Baker B.J."/>
        </authorList>
    </citation>
    <scope>NUCLEOTIDE SEQUENCE [LARGE SCALE GENOMIC DNA]</scope>
    <source>
        <strain evidence="1">B47_G16</strain>
    </source>
</reference>
<dbReference type="PANTHER" id="PTHR39185:SF1">
    <property type="entry name" value="SWARMING MOTILITY PROTEIN SWRD"/>
    <property type="match status" value="1"/>
</dbReference>
<organism evidence="1 2">
    <name type="scientific">Aerophobetes bacterium</name>
    <dbReference type="NCBI Taxonomy" id="2030807"/>
    <lineage>
        <taxon>Bacteria</taxon>
        <taxon>Candidatus Aerophobota</taxon>
    </lineage>
</organism>
<gene>
    <name evidence="1" type="ORF">DRJ00_05145</name>
</gene>
<dbReference type="Proteomes" id="UP000279422">
    <property type="component" value="Unassembled WGS sequence"/>
</dbReference>
<keyword evidence="1" id="KW-0966">Cell projection</keyword>
<name>A0A497E3M4_UNCAE</name>
<dbReference type="EMBL" id="QMPZ01000065">
    <property type="protein sequence ID" value="RLE09064.1"/>
    <property type="molecule type" value="Genomic_DNA"/>
</dbReference>
<accession>A0A497E3M4</accession>
<proteinExistence type="predicted"/>
<keyword evidence="1" id="KW-0969">Cilium</keyword>
<comment type="caution">
    <text evidence="1">The sequence shown here is derived from an EMBL/GenBank/DDBJ whole genome shotgun (WGS) entry which is preliminary data.</text>
</comment>
<keyword evidence="1" id="KW-0282">Flagellum</keyword>